<dbReference type="GO" id="GO:0007160">
    <property type="term" value="P:cell-matrix adhesion"/>
    <property type="evidence" value="ECO:0007669"/>
    <property type="project" value="TreeGrafter"/>
</dbReference>
<dbReference type="PANTHER" id="PTHR23220:SF122">
    <property type="entry name" value="INTEGRIN ALPHA-PS1"/>
    <property type="match status" value="1"/>
</dbReference>
<dbReference type="EMBL" id="JAXCGZ010015403">
    <property type="protein sequence ID" value="KAK7070370.1"/>
    <property type="molecule type" value="Genomic_DNA"/>
</dbReference>
<keyword evidence="4" id="KW-1185">Reference proteome</keyword>
<dbReference type="GO" id="GO:0005178">
    <property type="term" value="F:integrin binding"/>
    <property type="evidence" value="ECO:0007669"/>
    <property type="project" value="TreeGrafter"/>
</dbReference>
<keyword evidence="2" id="KW-0472">Membrane</keyword>
<organism evidence="3 4">
    <name type="scientific">Halocaridina rubra</name>
    <name type="common">Hawaiian red shrimp</name>
    <dbReference type="NCBI Taxonomy" id="373956"/>
    <lineage>
        <taxon>Eukaryota</taxon>
        <taxon>Metazoa</taxon>
        <taxon>Ecdysozoa</taxon>
        <taxon>Arthropoda</taxon>
        <taxon>Crustacea</taxon>
        <taxon>Multicrustacea</taxon>
        <taxon>Malacostraca</taxon>
        <taxon>Eumalacostraca</taxon>
        <taxon>Eucarida</taxon>
        <taxon>Decapoda</taxon>
        <taxon>Pleocyemata</taxon>
        <taxon>Caridea</taxon>
        <taxon>Atyoidea</taxon>
        <taxon>Atyidae</taxon>
        <taxon>Halocaridina</taxon>
    </lineage>
</organism>
<proteinExistence type="predicted"/>
<gene>
    <name evidence="3" type="ORF">SK128_009667</name>
</gene>
<reference evidence="3 4" key="1">
    <citation type="submission" date="2023-11" db="EMBL/GenBank/DDBJ databases">
        <title>Halocaridina rubra genome assembly.</title>
        <authorList>
            <person name="Smith C."/>
        </authorList>
    </citation>
    <scope>NUCLEOTIDE SEQUENCE [LARGE SCALE GENOMIC DNA]</scope>
    <source>
        <strain evidence="3">EP-1</strain>
        <tissue evidence="3">Whole</tissue>
    </source>
</reference>
<feature type="transmembrane region" description="Helical" evidence="2">
    <location>
        <begin position="27"/>
        <end position="48"/>
    </location>
</feature>
<dbReference type="PROSITE" id="PS51470">
    <property type="entry name" value="FG_GAP"/>
    <property type="match status" value="1"/>
</dbReference>
<dbReference type="SMART" id="SM00191">
    <property type="entry name" value="Int_alpha"/>
    <property type="match status" value="1"/>
</dbReference>
<dbReference type="GO" id="GO:0033627">
    <property type="term" value="P:cell adhesion mediated by integrin"/>
    <property type="evidence" value="ECO:0007669"/>
    <property type="project" value="TreeGrafter"/>
</dbReference>
<dbReference type="AlphaFoldDB" id="A0AAN8X1M7"/>
<sequence>MPIGLFFNKHESFMEMMLHLNARTTSLLCKILVMLAVTCISTCFIISVEEPLILRPTGQKNTQFGFSLAHFSNKTERWLLVGAPKANTTQVNVTSPGALYSCSIDRKPATCTQLTVDHRNEEDKYKPWITTDHKDYQRLGYAIAADQKHIVSRSG</sequence>
<dbReference type="GO" id="GO:0007229">
    <property type="term" value="P:integrin-mediated signaling pathway"/>
    <property type="evidence" value="ECO:0007669"/>
    <property type="project" value="TreeGrafter"/>
</dbReference>
<dbReference type="GO" id="GO:0098609">
    <property type="term" value="P:cell-cell adhesion"/>
    <property type="evidence" value="ECO:0007669"/>
    <property type="project" value="TreeGrafter"/>
</dbReference>
<protein>
    <submittedName>
        <fullName evidence="3">Uncharacterized protein</fullName>
    </submittedName>
</protein>
<keyword evidence="2" id="KW-0812">Transmembrane</keyword>
<keyword evidence="2" id="KW-1133">Transmembrane helix</keyword>
<accession>A0AAN8X1M7</accession>
<name>A0AAN8X1M7_HALRR</name>
<dbReference type="InterPro" id="IPR013519">
    <property type="entry name" value="Int_alpha_beta-p"/>
</dbReference>
<dbReference type="InterPro" id="IPR028994">
    <property type="entry name" value="Integrin_alpha_N"/>
</dbReference>
<dbReference type="GO" id="GO:0009897">
    <property type="term" value="C:external side of plasma membrane"/>
    <property type="evidence" value="ECO:0007669"/>
    <property type="project" value="TreeGrafter"/>
</dbReference>
<dbReference type="Gene3D" id="2.130.10.130">
    <property type="entry name" value="Integrin alpha, N-terminal"/>
    <property type="match status" value="1"/>
</dbReference>
<evidence type="ECO:0000256" key="2">
    <source>
        <dbReference type="SAM" id="Phobius"/>
    </source>
</evidence>
<evidence type="ECO:0000313" key="4">
    <source>
        <dbReference type="Proteomes" id="UP001381693"/>
    </source>
</evidence>
<feature type="repeat" description="FG-GAP" evidence="1">
    <location>
        <begin position="50"/>
        <end position="111"/>
    </location>
</feature>
<dbReference type="PANTHER" id="PTHR23220">
    <property type="entry name" value="INTEGRIN ALPHA"/>
    <property type="match status" value="1"/>
</dbReference>
<dbReference type="SUPFAM" id="SSF69318">
    <property type="entry name" value="Integrin alpha N-terminal domain"/>
    <property type="match status" value="1"/>
</dbReference>
<dbReference type="GO" id="GO:0008305">
    <property type="term" value="C:integrin complex"/>
    <property type="evidence" value="ECO:0007669"/>
    <property type="project" value="TreeGrafter"/>
</dbReference>
<evidence type="ECO:0000313" key="3">
    <source>
        <dbReference type="EMBL" id="KAK7070370.1"/>
    </source>
</evidence>
<dbReference type="Proteomes" id="UP001381693">
    <property type="component" value="Unassembled WGS sequence"/>
</dbReference>
<comment type="caution">
    <text evidence="3">The sequence shown here is derived from an EMBL/GenBank/DDBJ whole genome shotgun (WGS) entry which is preliminary data.</text>
</comment>
<evidence type="ECO:0000256" key="1">
    <source>
        <dbReference type="PROSITE-ProRule" id="PRU00803"/>
    </source>
</evidence>